<feature type="domain" description="AMP-binding enzyme C-terminal" evidence="9">
    <location>
        <begin position="478"/>
        <end position="552"/>
    </location>
</feature>
<dbReference type="NCBIfam" id="NF009139">
    <property type="entry name" value="PRK12492.1"/>
    <property type="match status" value="1"/>
</dbReference>
<dbReference type="CDD" id="cd05936">
    <property type="entry name" value="FC-FACS_FadD_like"/>
    <property type="match status" value="1"/>
</dbReference>
<dbReference type="PANTHER" id="PTHR43767:SF8">
    <property type="entry name" value="LONG-CHAIN-FATTY-ACID--COA LIGASE"/>
    <property type="match status" value="1"/>
</dbReference>
<evidence type="ECO:0000256" key="7">
    <source>
        <dbReference type="ARBA" id="ARBA00042773"/>
    </source>
</evidence>
<dbReference type="PANTHER" id="PTHR43767">
    <property type="entry name" value="LONG-CHAIN-FATTY-ACID--COA LIGASE"/>
    <property type="match status" value="1"/>
</dbReference>
<comment type="pathway">
    <text evidence="2">Lipid metabolism; fatty acid beta-oxidation.</text>
</comment>
<dbReference type="Gene3D" id="2.30.38.10">
    <property type="entry name" value="Luciferase, Domain 3"/>
    <property type="match status" value="1"/>
</dbReference>
<dbReference type="Gene3D" id="3.30.300.30">
    <property type="match status" value="1"/>
</dbReference>
<name>A0ABR5YWR4_9GAMM</name>
<dbReference type="SUPFAM" id="SSF56801">
    <property type="entry name" value="Acetyl-CoA synthetase-like"/>
    <property type="match status" value="1"/>
</dbReference>
<keyword evidence="4" id="KW-0472">Membrane</keyword>
<dbReference type="Gene3D" id="3.40.50.980">
    <property type="match status" value="2"/>
</dbReference>
<organism evidence="10 11">
    <name type="scientific">Stutzerimonas azotifigens</name>
    <dbReference type="NCBI Taxonomy" id="291995"/>
    <lineage>
        <taxon>Bacteria</taxon>
        <taxon>Pseudomonadati</taxon>
        <taxon>Pseudomonadota</taxon>
        <taxon>Gammaproteobacteria</taxon>
        <taxon>Pseudomonadales</taxon>
        <taxon>Pseudomonadaceae</taxon>
        <taxon>Stutzerimonas</taxon>
    </lineage>
</organism>
<comment type="subcellular location">
    <subcellularLocation>
        <location evidence="1">Membrane</location>
        <topology evidence="1">Peripheral membrane protein</topology>
    </subcellularLocation>
</comment>
<dbReference type="InterPro" id="IPR000873">
    <property type="entry name" value="AMP-dep_synth/lig_dom"/>
</dbReference>
<accession>A0ABR5YWR4</accession>
<dbReference type="RefSeq" id="WP_181069360.1">
    <property type="nucleotide sequence ID" value="NZ_JAAMRF010000002.1"/>
</dbReference>
<dbReference type="PROSITE" id="PS00455">
    <property type="entry name" value="AMP_BINDING"/>
    <property type="match status" value="1"/>
</dbReference>
<dbReference type="Pfam" id="PF00501">
    <property type="entry name" value="AMP-binding"/>
    <property type="match status" value="1"/>
</dbReference>
<evidence type="ECO:0000256" key="6">
    <source>
        <dbReference type="ARBA" id="ARBA00039545"/>
    </source>
</evidence>
<dbReference type="InterPro" id="IPR050237">
    <property type="entry name" value="ATP-dep_AMP-bd_enzyme"/>
</dbReference>
<dbReference type="Pfam" id="PF13193">
    <property type="entry name" value="AMP-binding_C"/>
    <property type="match status" value="1"/>
</dbReference>
<proteinExistence type="predicted"/>
<dbReference type="InterPro" id="IPR020845">
    <property type="entry name" value="AMP-binding_CS"/>
</dbReference>
<evidence type="ECO:0000256" key="4">
    <source>
        <dbReference type="ARBA" id="ARBA00023136"/>
    </source>
</evidence>
<reference evidence="10 11" key="1">
    <citation type="submission" date="2020-02" db="EMBL/GenBank/DDBJ databases">
        <title>Synteny-based analysis reveals conserved mechanism for high triclosan tolerance in Pseudomonas, as well as instances of horizontal transfer.</title>
        <authorList>
            <person name="Mcfarland A.G."/>
            <person name="Bertucci H.K."/>
            <person name="Litmann E."/>
            <person name="Shen J."/>
            <person name="Huttenhower C."/>
            <person name="Hartmann E.M."/>
        </authorList>
    </citation>
    <scope>NUCLEOTIDE SEQUENCE [LARGE SCALE GENOMIC DNA]</scope>
    <source>
        <strain evidence="10 11">115A1</strain>
    </source>
</reference>
<evidence type="ECO:0000313" key="11">
    <source>
        <dbReference type="Proteomes" id="UP000786387"/>
    </source>
</evidence>
<evidence type="ECO:0000256" key="3">
    <source>
        <dbReference type="ARBA" id="ARBA00022598"/>
    </source>
</evidence>
<evidence type="ECO:0000259" key="8">
    <source>
        <dbReference type="Pfam" id="PF00501"/>
    </source>
</evidence>
<evidence type="ECO:0000256" key="2">
    <source>
        <dbReference type="ARBA" id="ARBA00005005"/>
    </source>
</evidence>
<dbReference type="InterPro" id="IPR045851">
    <property type="entry name" value="AMP-bd_C_sf"/>
</dbReference>
<evidence type="ECO:0000256" key="1">
    <source>
        <dbReference type="ARBA" id="ARBA00004170"/>
    </source>
</evidence>
<protein>
    <recommendedName>
        <fullName evidence="6">Long-chain-fatty-acid--CoA ligase</fullName>
        <ecNumber evidence="5">6.2.1.3</ecNumber>
    </recommendedName>
    <alternativeName>
        <fullName evidence="7">Long-chain acyl-CoA synthetase</fullName>
    </alternativeName>
</protein>
<dbReference type="EMBL" id="JAAMRF010000002">
    <property type="protein sequence ID" value="MBA1272392.1"/>
    <property type="molecule type" value="Genomic_DNA"/>
</dbReference>
<evidence type="ECO:0000259" key="9">
    <source>
        <dbReference type="Pfam" id="PF13193"/>
    </source>
</evidence>
<dbReference type="NCBIfam" id="NF004229">
    <property type="entry name" value="PRK05677.1"/>
    <property type="match status" value="1"/>
</dbReference>
<dbReference type="EC" id="6.2.1.3" evidence="5"/>
<dbReference type="InterPro" id="IPR025110">
    <property type="entry name" value="AMP-bd_C"/>
</dbReference>
<dbReference type="GO" id="GO:0004467">
    <property type="term" value="F:long-chain fatty acid-CoA ligase activity"/>
    <property type="evidence" value="ECO:0007669"/>
    <property type="project" value="UniProtKB-EC"/>
</dbReference>
<keyword evidence="11" id="KW-1185">Reference proteome</keyword>
<comment type="caution">
    <text evidence="10">The sequence shown here is derived from an EMBL/GenBank/DDBJ whole genome shotgun (WGS) entry which is preliminary data.</text>
</comment>
<evidence type="ECO:0000313" key="10">
    <source>
        <dbReference type="EMBL" id="MBA1272392.1"/>
    </source>
</evidence>
<evidence type="ECO:0000256" key="5">
    <source>
        <dbReference type="ARBA" id="ARBA00026121"/>
    </source>
</evidence>
<sequence length="562" mass="61948">MQPDFWNDKRPVGIPNEIDLGGYRSVIEVFERSCKQYADRPAFSNMGVTLTYADLSRYSAAFAAYLQNHTDLKPGDRIAVQMPNLLQYPIAVFGALRAGLTVVNTNPLYTTREMKHQFKDSGARALVYLNTFGKQVQEVLPDTDIEYLIEARIGDMLPPLKGLLINAAVKHLKKMVPDYQLPQAVPFKAALRDGARHSLKPVSTILDDIAVLQYTGGTTGVAKGAMLSHGNLVANMQQARANMQQLGEDGHPIIREGQEVMIAPLPLYHIYAFTVNCMCMMVTGNHNVLITNPRDINAFVKELQQWRFTGFLGLNTLFVALMSHPDFKKIDFSALKGTNSGGTALVAAVAERWRSITGVTVVEGYGLTETSPVVCANPHGERSRLGTVGLPVPGTALKVIDEQGNELPLGERGELCVKGPQVMKGYWQRPEATAEVLDEEGWLKTGDIAVIDHDGFVSIVDRKKDLIIVSGFNVYPNEIEEVVMAHPKVTACAAVGVPDEKSGEAVKLFVVPSDKALTVEELQAYCRENFTGYKIPRHFVFRDSLPMTPVGKILRRELRDIA</sequence>
<dbReference type="Proteomes" id="UP000786387">
    <property type="component" value="Unassembled WGS sequence"/>
</dbReference>
<feature type="domain" description="AMP-dependent synthetase/ligase" evidence="8">
    <location>
        <begin position="30"/>
        <end position="427"/>
    </location>
</feature>
<keyword evidence="3 10" id="KW-0436">Ligase</keyword>
<gene>
    <name evidence="10" type="ORF">G7026_03370</name>
</gene>